<gene>
    <name evidence="1" type="ORF">AA314_00904</name>
    <name evidence="2" type="ORF">ATI61_106652</name>
</gene>
<dbReference type="EMBL" id="QUMU01000006">
    <property type="protein sequence ID" value="REG31182.1"/>
    <property type="molecule type" value="Genomic_DNA"/>
</dbReference>
<dbReference type="AlphaFoldDB" id="A0AAC8TB56"/>
<evidence type="ECO:0000313" key="2">
    <source>
        <dbReference type="EMBL" id="REG31182.1"/>
    </source>
</evidence>
<accession>A0AAC8TB56</accession>
<dbReference type="Proteomes" id="UP000256345">
    <property type="component" value="Unassembled WGS sequence"/>
</dbReference>
<reference evidence="1 3" key="1">
    <citation type="submission" date="2015-05" db="EMBL/GenBank/DDBJ databases">
        <title>Genome assembly of Archangium gephyra DSM 2261.</title>
        <authorList>
            <person name="Sharma G."/>
            <person name="Subramanian S."/>
        </authorList>
    </citation>
    <scope>NUCLEOTIDE SEQUENCE [LARGE SCALE GENOMIC DNA]</scope>
    <source>
        <strain evidence="1 3">DSM 2261</strain>
    </source>
</reference>
<evidence type="ECO:0000313" key="3">
    <source>
        <dbReference type="Proteomes" id="UP000035579"/>
    </source>
</evidence>
<proteinExistence type="predicted"/>
<sequence>MASKISDEWKVLPHGPLEQLSDNLWRVEGSLPGMSLKRVMTVVRRGDGSLVIHSAIALADKERRELEALGSPSVLLVPNQGHRLDAPAYKKRYPSLRVFAPSGGRQAIAEVVPVDGAYEDFPADDTVRLEMLHGVKAGEGAMFVRSKDGLTVVLNDCLFNMDRKKDPLGWFFTTVLGSAPGPRVSRLVKLMFVQDKKALRADFERFAQLPGLVRLIVSHEKVAHGAEAASALRQAATYL</sequence>
<dbReference type="EMBL" id="CP011509">
    <property type="protein sequence ID" value="AKI99277.1"/>
    <property type="molecule type" value="Genomic_DNA"/>
</dbReference>
<name>A0AAC8TB56_9BACT</name>
<dbReference type="InterPro" id="IPR036866">
    <property type="entry name" value="RibonucZ/Hydroxyglut_hydro"/>
</dbReference>
<reference evidence="2 4" key="2">
    <citation type="submission" date="2018-08" db="EMBL/GenBank/DDBJ databases">
        <title>Genomic Encyclopedia of Archaeal and Bacterial Type Strains, Phase II (KMG-II): from individual species to whole genera.</title>
        <authorList>
            <person name="Goeker M."/>
        </authorList>
    </citation>
    <scope>NUCLEOTIDE SEQUENCE [LARGE SCALE GENOMIC DNA]</scope>
    <source>
        <strain evidence="2 4">DSM 2261</strain>
    </source>
</reference>
<evidence type="ECO:0000313" key="4">
    <source>
        <dbReference type="Proteomes" id="UP000256345"/>
    </source>
</evidence>
<dbReference type="KEGG" id="age:AA314_00904"/>
<dbReference type="Proteomes" id="UP000035579">
    <property type="component" value="Chromosome"/>
</dbReference>
<keyword evidence="4" id="KW-1185">Reference proteome</keyword>
<evidence type="ECO:0000313" key="1">
    <source>
        <dbReference type="EMBL" id="AKI99277.1"/>
    </source>
</evidence>
<protein>
    <submittedName>
        <fullName evidence="1">Uncharacterized protein</fullName>
    </submittedName>
</protein>
<dbReference type="SUPFAM" id="SSF56281">
    <property type="entry name" value="Metallo-hydrolase/oxidoreductase"/>
    <property type="match status" value="1"/>
</dbReference>
<organism evidence="1 3">
    <name type="scientific">Archangium gephyra</name>
    <dbReference type="NCBI Taxonomy" id="48"/>
    <lineage>
        <taxon>Bacteria</taxon>
        <taxon>Pseudomonadati</taxon>
        <taxon>Myxococcota</taxon>
        <taxon>Myxococcia</taxon>
        <taxon>Myxococcales</taxon>
        <taxon>Cystobacterineae</taxon>
        <taxon>Archangiaceae</taxon>
        <taxon>Archangium</taxon>
    </lineage>
</organism>
<dbReference type="RefSeq" id="WP_047854420.1">
    <property type="nucleotide sequence ID" value="NZ_CP011509.1"/>
</dbReference>